<organism evidence="7 8">
    <name type="scientific">Galendromus occidentalis</name>
    <name type="common">western predatory mite</name>
    <dbReference type="NCBI Taxonomy" id="34638"/>
    <lineage>
        <taxon>Eukaryota</taxon>
        <taxon>Metazoa</taxon>
        <taxon>Ecdysozoa</taxon>
        <taxon>Arthropoda</taxon>
        <taxon>Chelicerata</taxon>
        <taxon>Arachnida</taxon>
        <taxon>Acari</taxon>
        <taxon>Parasitiformes</taxon>
        <taxon>Mesostigmata</taxon>
        <taxon>Gamasina</taxon>
        <taxon>Phytoseioidea</taxon>
        <taxon>Phytoseiidae</taxon>
        <taxon>Typhlodrominae</taxon>
        <taxon>Galendromus</taxon>
    </lineage>
</organism>
<dbReference type="GeneID" id="108863837"/>
<dbReference type="InterPro" id="IPR013083">
    <property type="entry name" value="Znf_RING/FYVE/PHD"/>
</dbReference>
<gene>
    <name evidence="8" type="primary">LOC108863837</name>
</gene>
<dbReference type="GO" id="GO:0008270">
    <property type="term" value="F:zinc ion binding"/>
    <property type="evidence" value="ECO:0007669"/>
    <property type="project" value="UniProtKB-KW"/>
</dbReference>
<dbReference type="PANTHER" id="PTHR47094:SF1">
    <property type="entry name" value="RING-TYPE E3 UBIQUITIN TRANSFERASE"/>
    <property type="match status" value="1"/>
</dbReference>
<dbReference type="AlphaFoldDB" id="A0AAJ7L2S0"/>
<keyword evidence="3" id="KW-0862">Zinc</keyword>
<keyword evidence="2 4" id="KW-0863">Zinc-finger</keyword>
<dbReference type="GO" id="GO:0061630">
    <property type="term" value="F:ubiquitin protein ligase activity"/>
    <property type="evidence" value="ECO:0007669"/>
    <property type="project" value="InterPro"/>
</dbReference>
<sequence length="207" mass="23073">MPPETEEEPAVRGVQPESSGVQLVEDGRAEPGASGVQPVEDVHAESESRAVQLAENVLAECSEEDDDEDPFFWGSRPFDEPEEERPVEEPVVEVRPREGETPAMTARRVWSQRVASTEESSTEARPGCPQRPTEWTEEDARNFRMMAHYKCAICLLVPEDPQTTKCGHLFCFLCLAKALRLNPVCPTCRTELRGEGAVKNLYLSGSR</sequence>
<keyword evidence="7" id="KW-1185">Reference proteome</keyword>
<feature type="compositionally biased region" description="Acidic residues" evidence="5">
    <location>
        <begin position="61"/>
        <end position="70"/>
    </location>
</feature>
<evidence type="ECO:0000313" key="7">
    <source>
        <dbReference type="Proteomes" id="UP000694867"/>
    </source>
</evidence>
<dbReference type="InterPro" id="IPR001841">
    <property type="entry name" value="Znf_RING"/>
</dbReference>
<dbReference type="GO" id="GO:0140082">
    <property type="term" value="F:SUMO-ubiquitin ligase activity"/>
    <property type="evidence" value="ECO:0007669"/>
    <property type="project" value="TreeGrafter"/>
</dbReference>
<dbReference type="SUPFAM" id="SSF57850">
    <property type="entry name" value="RING/U-box"/>
    <property type="match status" value="1"/>
</dbReference>
<dbReference type="KEGG" id="goe:108863837"/>
<evidence type="ECO:0000256" key="2">
    <source>
        <dbReference type="ARBA" id="ARBA00022771"/>
    </source>
</evidence>
<dbReference type="SMART" id="SM00184">
    <property type="entry name" value="RING"/>
    <property type="match status" value="1"/>
</dbReference>
<dbReference type="PROSITE" id="PS50089">
    <property type="entry name" value="ZF_RING_2"/>
    <property type="match status" value="1"/>
</dbReference>
<dbReference type="GO" id="GO:0006511">
    <property type="term" value="P:ubiquitin-dependent protein catabolic process"/>
    <property type="evidence" value="ECO:0007669"/>
    <property type="project" value="TreeGrafter"/>
</dbReference>
<dbReference type="Gene3D" id="3.30.40.10">
    <property type="entry name" value="Zinc/RING finger domain, C3HC4 (zinc finger)"/>
    <property type="match status" value="1"/>
</dbReference>
<evidence type="ECO:0000313" key="8">
    <source>
        <dbReference type="RefSeq" id="XP_018493978.1"/>
    </source>
</evidence>
<accession>A0AAJ7L2S0</accession>
<dbReference type="PROSITE" id="PS00518">
    <property type="entry name" value="ZF_RING_1"/>
    <property type="match status" value="1"/>
</dbReference>
<dbReference type="PANTHER" id="PTHR47094">
    <property type="entry name" value="ELFLESS, ISOFORM B"/>
    <property type="match status" value="1"/>
</dbReference>
<feature type="region of interest" description="Disordered" evidence="5">
    <location>
        <begin position="1"/>
        <end position="46"/>
    </location>
</feature>
<protein>
    <submittedName>
        <fullName evidence="8">Uncharacterized protein LOC108863837</fullName>
    </submittedName>
</protein>
<feature type="region of interest" description="Disordered" evidence="5">
    <location>
        <begin position="61"/>
        <end position="134"/>
    </location>
</feature>
<name>A0AAJ7L2S0_9ACAR</name>
<evidence type="ECO:0000256" key="4">
    <source>
        <dbReference type="PROSITE-ProRule" id="PRU00175"/>
    </source>
</evidence>
<dbReference type="InterPro" id="IPR017907">
    <property type="entry name" value="Znf_RING_CS"/>
</dbReference>
<dbReference type="InterPro" id="IPR049627">
    <property type="entry name" value="SLX8"/>
</dbReference>
<evidence type="ECO:0000256" key="1">
    <source>
        <dbReference type="ARBA" id="ARBA00022723"/>
    </source>
</evidence>
<dbReference type="GO" id="GO:0033768">
    <property type="term" value="C:SUMO-targeted ubiquitin ligase complex"/>
    <property type="evidence" value="ECO:0007669"/>
    <property type="project" value="TreeGrafter"/>
</dbReference>
<reference evidence="8" key="1">
    <citation type="submission" date="2025-08" db="UniProtKB">
        <authorList>
            <consortium name="RefSeq"/>
        </authorList>
    </citation>
    <scope>IDENTIFICATION</scope>
</reference>
<dbReference type="GO" id="GO:0032183">
    <property type="term" value="F:SUMO binding"/>
    <property type="evidence" value="ECO:0007669"/>
    <property type="project" value="TreeGrafter"/>
</dbReference>
<evidence type="ECO:0000256" key="3">
    <source>
        <dbReference type="ARBA" id="ARBA00022833"/>
    </source>
</evidence>
<dbReference type="Proteomes" id="UP000694867">
    <property type="component" value="Unplaced"/>
</dbReference>
<evidence type="ECO:0000259" key="6">
    <source>
        <dbReference type="PROSITE" id="PS50089"/>
    </source>
</evidence>
<dbReference type="Pfam" id="PF13923">
    <property type="entry name" value="zf-C3HC4_2"/>
    <property type="match status" value="1"/>
</dbReference>
<dbReference type="RefSeq" id="XP_018493978.1">
    <property type="nucleotide sequence ID" value="XM_018638462.1"/>
</dbReference>
<evidence type="ECO:0000256" key="5">
    <source>
        <dbReference type="SAM" id="MobiDB-lite"/>
    </source>
</evidence>
<feature type="domain" description="RING-type" evidence="6">
    <location>
        <begin position="151"/>
        <end position="189"/>
    </location>
</feature>
<proteinExistence type="predicted"/>
<keyword evidence="1" id="KW-0479">Metal-binding</keyword>